<feature type="domain" description="TonB-dependent receptor plug" evidence="11">
    <location>
        <begin position="147"/>
        <end position="224"/>
    </location>
</feature>
<evidence type="ECO:0000256" key="4">
    <source>
        <dbReference type="ARBA" id="ARBA00022692"/>
    </source>
</evidence>
<dbReference type="PANTHER" id="PTHR30069">
    <property type="entry name" value="TONB-DEPENDENT OUTER MEMBRANE RECEPTOR"/>
    <property type="match status" value="1"/>
</dbReference>
<feature type="compositionally biased region" description="Polar residues" evidence="9">
    <location>
        <begin position="799"/>
        <end position="811"/>
    </location>
</feature>
<evidence type="ECO:0000259" key="11">
    <source>
        <dbReference type="Pfam" id="PF07715"/>
    </source>
</evidence>
<keyword evidence="3 8" id="KW-1134">Transmembrane beta strand</keyword>
<keyword evidence="7 8" id="KW-0998">Cell outer membrane</keyword>
<sequence length="811" mass="91901">MRIYFILFLSIILHTSLSHASTSAQEYKVSGRILDQSSGEPLAFATVSIHDKNTGTLITGTITQDQGTFEFNVQPGSYFIEVKFISYISQTIDVQVTNANVDLKSIALSSDSKQLEEVVIKGQKDQFEFSLDKKTFNVSENISNIGKNASDILDNIPSVQVDIEGNVSLRGNDNVTILINGKPSGMVGISSQAALKQLQGSMIERIEVITNPSARYDAAGTGGIINIILKEDAEKGFNGSFGIDVGYPALASPNASINYRSGKFNFFASAGLRYSEYTGYGKSYSTYFEPDSTFSTDSDRKHGGSSMSQNYRLGTDFFINDYNKLTLTGIFNTSDEENETRLIYQDIAQDVMINTSNRLDKEGEDDNLTEISLNYEKKFAQEDRVLTFYGQYRDNNELEKSDIQQVSLNDADLYQRVRNDEGENNILLQTDYIHPINEQSKFEVGLRTTIRKTKNNYLIEQQDGAVWTTLPRFSNDFSYHENIYAGYAIYGNKIGQVSFQLGARVETTDIQTVLTSENLDDTSDKNYTNFFPSAHFTYEFSPEQNIQLSYSRRLRRPGFRDLNPISSYSDNRNFRIGNPDLDPELTDSYEIGFLQNWEKSSFYGGVYYNHTNDEIERLSFTSTEPDEEGVIYSKLYNLATEDAYGLEFNVSKDFTDWMSMNGSFNFYRRITSGEAEGQTFDADARSYSARVNSKFNLPGDIDFQANLNYRGPQNNTQGKRLAFYTVDLGFTRDILNNNGTLTASVQDLFNTRKYRSEQYDDGFKSISEFQRRSRQFTLSFVYRLNQKKEREPRDKGNKGPTQGNNTDGDLN</sequence>
<evidence type="ECO:0000256" key="10">
    <source>
        <dbReference type="SAM" id="SignalP"/>
    </source>
</evidence>
<dbReference type="PROSITE" id="PS52016">
    <property type="entry name" value="TONB_DEPENDENT_REC_3"/>
    <property type="match status" value="1"/>
</dbReference>
<feature type="region of interest" description="Disordered" evidence="9">
    <location>
        <begin position="786"/>
        <end position="811"/>
    </location>
</feature>
<keyword evidence="5 10" id="KW-0732">Signal</keyword>
<accession>A0ABY6CU45</accession>
<evidence type="ECO:0000256" key="8">
    <source>
        <dbReference type="PROSITE-ProRule" id="PRU01360"/>
    </source>
</evidence>
<dbReference type="Gene3D" id="2.60.40.1120">
    <property type="entry name" value="Carboxypeptidase-like, regulatory domain"/>
    <property type="match status" value="1"/>
</dbReference>
<proteinExistence type="inferred from homology"/>
<feature type="signal peptide" evidence="10">
    <location>
        <begin position="1"/>
        <end position="20"/>
    </location>
</feature>
<dbReference type="Gene3D" id="2.40.170.20">
    <property type="entry name" value="TonB-dependent receptor, beta-barrel domain"/>
    <property type="match status" value="1"/>
</dbReference>
<evidence type="ECO:0000259" key="12">
    <source>
        <dbReference type="Pfam" id="PF14905"/>
    </source>
</evidence>
<dbReference type="Proteomes" id="UP001065174">
    <property type="component" value="Chromosome"/>
</dbReference>
<keyword evidence="6 8" id="KW-0472">Membrane</keyword>
<keyword evidence="13" id="KW-0675">Receptor</keyword>
<comment type="subcellular location">
    <subcellularLocation>
        <location evidence="1 8">Cell outer membrane</location>
        <topology evidence="1 8">Multi-pass membrane protein</topology>
    </subcellularLocation>
</comment>
<evidence type="ECO:0000256" key="2">
    <source>
        <dbReference type="ARBA" id="ARBA00022448"/>
    </source>
</evidence>
<dbReference type="RefSeq" id="WP_262311463.1">
    <property type="nucleotide sequence ID" value="NZ_CP106679.1"/>
</dbReference>
<feature type="chain" id="PRO_5046840501" evidence="10">
    <location>
        <begin position="21"/>
        <end position="811"/>
    </location>
</feature>
<dbReference type="InterPro" id="IPR012910">
    <property type="entry name" value="Plug_dom"/>
</dbReference>
<keyword evidence="14" id="KW-1185">Reference proteome</keyword>
<dbReference type="SUPFAM" id="SSF49464">
    <property type="entry name" value="Carboxypeptidase regulatory domain-like"/>
    <property type="match status" value="1"/>
</dbReference>
<dbReference type="InterPro" id="IPR008969">
    <property type="entry name" value="CarboxyPept-like_regulatory"/>
</dbReference>
<feature type="compositionally biased region" description="Basic and acidic residues" evidence="9">
    <location>
        <begin position="786"/>
        <end position="797"/>
    </location>
</feature>
<protein>
    <submittedName>
        <fullName evidence="13">TonB-dependent receptor</fullName>
    </submittedName>
</protein>
<keyword evidence="4 8" id="KW-0812">Transmembrane</keyword>
<dbReference type="SUPFAM" id="SSF56935">
    <property type="entry name" value="Porins"/>
    <property type="match status" value="1"/>
</dbReference>
<dbReference type="PANTHER" id="PTHR30069:SF29">
    <property type="entry name" value="HEMOGLOBIN AND HEMOGLOBIN-HAPTOGLOBIN-BINDING PROTEIN 1-RELATED"/>
    <property type="match status" value="1"/>
</dbReference>
<dbReference type="InterPro" id="IPR037066">
    <property type="entry name" value="Plug_dom_sf"/>
</dbReference>
<dbReference type="InterPro" id="IPR036942">
    <property type="entry name" value="Beta-barrel_TonB_sf"/>
</dbReference>
<gene>
    <name evidence="13" type="ORF">N6H18_08785</name>
</gene>
<comment type="similarity">
    <text evidence="8">Belongs to the TonB-dependent receptor family.</text>
</comment>
<evidence type="ECO:0000313" key="14">
    <source>
        <dbReference type="Proteomes" id="UP001065174"/>
    </source>
</evidence>
<evidence type="ECO:0000256" key="1">
    <source>
        <dbReference type="ARBA" id="ARBA00004571"/>
    </source>
</evidence>
<dbReference type="InterPro" id="IPR041700">
    <property type="entry name" value="OMP_b-brl_3"/>
</dbReference>
<organism evidence="13 14">
    <name type="scientific">Reichenbachiella agarivorans</name>
    <dbReference type="NCBI Taxonomy" id="2979464"/>
    <lineage>
        <taxon>Bacteria</taxon>
        <taxon>Pseudomonadati</taxon>
        <taxon>Bacteroidota</taxon>
        <taxon>Cytophagia</taxon>
        <taxon>Cytophagales</taxon>
        <taxon>Reichenbachiellaceae</taxon>
        <taxon>Reichenbachiella</taxon>
    </lineage>
</organism>
<dbReference type="EMBL" id="CP106679">
    <property type="protein sequence ID" value="UXP34037.1"/>
    <property type="molecule type" value="Genomic_DNA"/>
</dbReference>
<dbReference type="Pfam" id="PF13715">
    <property type="entry name" value="CarbopepD_reg_2"/>
    <property type="match status" value="1"/>
</dbReference>
<dbReference type="Gene3D" id="2.170.130.10">
    <property type="entry name" value="TonB-dependent receptor, plug domain"/>
    <property type="match status" value="1"/>
</dbReference>
<reference evidence="13" key="1">
    <citation type="submission" date="2022-09" db="EMBL/GenBank/DDBJ databases">
        <title>Comparative genomics and taxonomic characterization of three novel marine species of genus Reichenbachiella exhibiting antioxidant and polysaccharide degradation activities.</title>
        <authorList>
            <person name="Muhammad N."/>
            <person name="Lee Y.-J."/>
            <person name="Ko J."/>
            <person name="Kim S.-G."/>
        </authorList>
    </citation>
    <scope>NUCLEOTIDE SEQUENCE</scope>
    <source>
        <strain evidence="13">BKB1-1</strain>
    </source>
</reference>
<dbReference type="InterPro" id="IPR039426">
    <property type="entry name" value="TonB-dep_rcpt-like"/>
</dbReference>
<evidence type="ECO:0000256" key="9">
    <source>
        <dbReference type="SAM" id="MobiDB-lite"/>
    </source>
</evidence>
<evidence type="ECO:0000313" key="13">
    <source>
        <dbReference type="EMBL" id="UXP34037.1"/>
    </source>
</evidence>
<dbReference type="Pfam" id="PF14905">
    <property type="entry name" value="OMP_b-brl_3"/>
    <property type="match status" value="1"/>
</dbReference>
<keyword evidence="2 8" id="KW-0813">Transport</keyword>
<dbReference type="Pfam" id="PF07715">
    <property type="entry name" value="Plug"/>
    <property type="match status" value="1"/>
</dbReference>
<evidence type="ECO:0000256" key="7">
    <source>
        <dbReference type="ARBA" id="ARBA00023237"/>
    </source>
</evidence>
<evidence type="ECO:0000256" key="6">
    <source>
        <dbReference type="ARBA" id="ARBA00023136"/>
    </source>
</evidence>
<evidence type="ECO:0000256" key="5">
    <source>
        <dbReference type="ARBA" id="ARBA00022729"/>
    </source>
</evidence>
<evidence type="ECO:0000256" key="3">
    <source>
        <dbReference type="ARBA" id="ARBA00022452"/>
    </source>
</evidence>
<name>A0ABY6CU45_9BACT</name>
<feature type="domain" description="Outer membrane protein beta-barrel" evidence="12">
    <location>
        <begin position="377"/>
        <end position="782"/>
    </location>
</feature>